<protein>
    <submittedName>
        <fullName evidence="4">CBS domain-containing protein</fullName>
    </submittedName>
</protein>
<proteinExistence type="predicted"/>
<reference evidence="4 5" key="1">
    <citation type="submission" date="2016-10" db="EMBL/GenBank/DDBJ databases">
        <authorList>
            <person name="de Groot N.N."/>
        </authorList>
    </citation>
    <scope>NUCLEOTIDE SEQUENCE [LARGE SCALE GENOMIC DNA]</scope>
    <source>
        <strain evidence="5">P4B,CCM 7963,CECT 7998,DSM 25260,IBRC-M 10614,KCTC 13821</strain>
    </source>
</reference>
<dbReference type="Proteomes" id="UP000199017">
    <property type="component" value="Unassembled WGS sequence"/>
</dbReference>
<sequence length="142" mass="15805">MKTVQDVMTTDVECCRPDETVYDAAMKMKDYDVGSIPVTQDKNLMGMVTDRDIVLRCIAEKKPNTTSVSDVMSSNIITAEPNMDIHQAARMMAEKQIRRLPIVENQQLVGIASLGDMAVDTTTDEEASFALSEISERPEVHH</sequence>
<dbReference type="Pfam" id="PF00571">
    <property type="entry name" value="CBS"/>
    <property type="match status" value="2"/>
</dbReference>
<name>A0A1G8G6B8_9BACI</name>
<dbReference type="PROSITE" id="PS51371">
    <property type="entry name" value="CBS"/>
    <property type="match status" value="2"/>
</dbReference>
<evidence type="ECO:0000313" key="5">
    <source>
        <dbReference type="Proteomes" id="UP000199017"/>
    </source>
</evidence>
<dbReference type="SMART" id="SM00116">
    <property type="entry name" value="CBS"/>
    <property type="match status" value="2"/>
</dbReference>
<evidence type="ECO:0000256" key="1">
    <source>
        <dbReference type="ARBA" id="ARBA00023122"/>
    </source>
</evidence>
<dbReference type="InterPro" id="IPR046342">
    <property type="entry name" value="CBS_dom_sf"/>
</dbReference>
<dbReference type="RefSeq" id="WP_091582738.1">
    <property type="nucleotide sequence ID" value="NZ_FNDU01000003.1"/>
</dbReference>
<dbReference type="STRING" id="930129.SAMN05216352_103243"/>
<dbReference type="AlphaFoldDB" id="A0A1G8G6B8"/>
<dbReference type="SUPFAM" id="SSF54631">
    <property type="entry name" value="CBS-domain pair"/>
    <property type="match status" value="1"/>
</dbReference>
<evidence type="ECO:0000256" key="2">
    <source>
        <dbReference type="PROSITE-ProRule" id="PRU00703"/>
    </source>
</evidence>
<dbReference type="CDD" id="cd04622">
    <property type="entry name" value="CBS_pair_HRP1_like"/>
    <property type="match status" value="1"/>
</dbReference>
<dbReference type="PANTHER" id="PTHR43080:SF2">
    <property type="entry name" value="CBS DOMAIN-CONTAINING PROTEIN"/>
    <property type="match status" value="1"/>
</dbReference>
<evidence type="ECO:0000313" key="4">
    <source>
        <dbReference type="EMBL" id="SDH89902.1"/>
    </source>
</evidence>
<dbReference type="InterPro" id="IPR051257">
    <property type="entry name" value="Diverse_CBS-Domain"/>
</dbReference>
<feature type="domain" description="CBS" evidence="3">
    <location>
        <begin position="8"/>
        <end position="66"/>
    </location>
</feature>
<accession>A0A1G8G6B8</accession>
<keyword evidence="1 2" id="KW-0129">CBS domain</keyword>
<feature type="domain" description="CBS" evidence="3">
    <location>
        <begin position="72"/>
        <end position="128"/>
    </location>
</feature>
<dbReference type="OrthoDB" id="9802114at2"/>
<dbReference type="PANTHER" id="PTHR43080">
    <property type="entry name" value="CBS DOMAIN-CONTAINING PROTEIN CBSX3, MITOCHONDRIAL"/>
    <property type="match status" value="1"/>
</dbReference>
<dbReference type="Gene3D" id="3.10.580.10">
    <property type="entry name" value="CBS-domain"/>
    <property type="match status" value="1"/>
</dbReference>
<dbReference type="InterPro" id="IPR000644">
    <property type="entry name" value="CBS_dom"/>
</dbReference>
<evidence type="ECO:0000259" key="3">
    <source>
        <dbReference type="PROSITE" id="PS51371"/>
    </source>
</evidence>
<dbReference type="EMBL" id="FNDU01000003">
    <property type="protein sequence ID" value="SDH89902.1"/>
    <property type="molecule type" value="Genomic_DNA"/>
</dbReference>
<organism evidence="4 5">
    <name type="scientific">Alteribacillus bidgolensis</name>
    <dbReference type="NCBI Taxonomy" id="930129"/>
    <lineage>
        <taxon>Bacteria</taxon>
        <taxon>Bacillati</taxon>
        <taxon>Bacillota</taxon>
        <taxon>Bacilli</taxon>
        <taxon>Bacillales</taxon>
        <taxon>Bacillaceae</taxon>
        <taxon>Alteribacillus</taxon>
    </lineage>
</organism>
<gene>
    <name evidence="4" type="ORF">SAMN05216352_103243</name>
</gene>
<keyword evidence="5" id="KW-1185">Reference proteome</keyword>